<dbReference type="InterPro" id="IPR023405">
    <property type="entry name" value="Topo_IA_core_domain"/>
</dbReference>
<dbReference type="SMART" id="SM00436">
    <property type="entry name" value="TOP1Bc"/>
    <property type="match status" value="1"/>
</dbReference>
<comment type="catalytic activity">
    <reaction evidence="1">
        <text>ATP-independent breakage of single-stranded DNA, followed by passage and rejoining.</text>
        <dbReference type="EC" id="5.6.2.1"/>
    </reaction>
</comment>
<protein>
    <recommendedName>
        <fullName evidence="3">DNA topoisomerase</fullName>
        <ecNumber evidence="3">5.6.2.1</ecNumber>
    </recommendedName>
    <alternativeName>
        <fullName evidence="11">Omega-protein</fullName>
    </alternativeName>
    <alternativeName>
        <fullName evidence="10">Relaxing enzyme</fullName>
    </alternativeName>
    <alternativeName>
        <fullName evidence="8">Swivelase</fullName>
    </alternativeName>
    <alternativeName>
        <fullName evidence="9">Untwisting enzyme</fullName>
    </alternativeName>
</protein>
<dbReference type="CDD" id="cd00186">
    <property type="entry name" value="TOP1Ac"/>
    <property type="match status" value="1"/>
</dbReference>
<evidence type="ECO:0000256" key="1">
    <source>
        <dbReference type="ARBA" id="ARBA00000213"/>
    </source>
</evidence>
<accession>A0A1M6QTJ0</accession>
<dbReference type="OrthoDB" id="9803554at2"/>
<evidence type="ECO:0000313" key="14">
    <source>
        <dbReference type="Proteomes" id="UP000184301"/>
    </source>
</evidence>
<evidence type="ECO:0000256" key="7">
    <source>
        <dbReference type="ARBA" id="ARBA00023235"/>
    </source>
</evidence>
<dbReference type="InterPro" id="IPR013825">
    <property type="entry name" value="Topo_IA_cen_sub2"/>
</dbReference>
<dbReference type="InterPro" id="IPR006171">
    <property type="entry name" value="TOPRIM_dom"/>
</dbReference>
<dbReference type="EC" id="5.6.2.1" evidence="3"/>
<evidence type="ECO:0000256" key="2">
    <source>
        <dbReference type="ARBA" id="ARBA00009446"/>
    </source>
</evidence>
<dbReference type="NCBIfam" id="TIGR01056">
    <property type="entry name" value="topB"/>
    <property type="match status" value="1"/>
</dbReference>
<dbReference type="SMART" id="SM00437">
    <property type="entry name" value="TOP1Ac"/>
    <property type="match status" value="1"/>
</dbReference>
<evidence type="ECO:0000313" key="13">
    <source>
        <dbReference type="EMBL" id="SHK23629.1"/>
    </source>
</evidence>
<dbReference type="EMBL" id="FQZY01000037">
    <property type="protein sequence ID" value="SHK23629.1"/>
    <property type="molecule type" value="Genomic_DNA"/>
</dbReference>
<keyword evidence="5" id="KW-0799">Topoisomerase</keyword>
<dbReference type="InterPro" id="IPR005738">
    <property type="entry name" value="TopoIII"/>
</dbReference>
<dbReference type="InterPro" id="IPR013497">
    <property type="entry name" value="Topo_IA_cen"/>
</dbReference>
<gene>
    <name evidence="13" type="ORF">SAMN02745243_02525</name>
</gene>
<dbReference type="InterPro" id="IPR034144">
    <property type="entry name" value="TOPRIM_TopoIII"/>
</dbReference>
<evidence type="ECO:0000256" key="4">
    <source>
        <dbReference type="ARBA" id="ARBA00022723"/>
    </source>
</evidence>
<dbReference type="NCBIfam" id="NF005829">
    <property type="entry name" value="PRK07726.1"/>
    <property type="match status" value="1"/>
</dbReference>
<dbReference type="GO" id="GO:0006265">
    <property type="term" value="P:DNA topological change"/>
    <property type="evidence" value="ECO:0007669"/>
    <property type="project" value="InterPro"/>
</dbReference>
<keyword evidence="7 13" id="KW-0413">Isomerase</keyword>
<dbReference type="RefSeq" id="WP_073110994.1">
    <property type="nucleotide sequence ID" value="NZ_FQZY01000037.1"/>
</dbReference>
<dbReference type="GO" id="GO:0003677">
    <property type="term" value="F:DNA binding"/>
    <property type="evidence" value="ECO:0007669"/>
    <property type="project" value="UniProtKB-KW"/>
</dbReference>
<dbReference type="InterPro" id="IPR013826">
    <property type="entry name" value="Topo_IA_cen_sub3"/>
</dbReference>
<dbReference type="InterPro" id="IPR000380">
    <property type="entry name" value="Topo_IA"/>
</dbReference>
<dbReference type="GO" id="GO:0006281">
    <property type="term" value="P:DNA repair"/>
    <property type="evidence" value="ECO:0007669"/>
    <property type="project" value="TreeGrafter"/>
</dbReference>
<dbReference type="Pfam" id="PF01131">
    <property type="entry name" value="Topoisom_bac"/>
    <property type="match status" value="1"/>
</dbReference>
<evidence type="ECO:0000256" key="5">
    <source>
        <dbReference type="ARBA" id="ARBA00023029"/>
    </source>
</evidence>
<sequence>MYLVISEKPSVSQAIGKVIGAYRRENGYLEGRDCVVSWCLGHLAEYVSPEIYGERYGKWQFDDLPIVPDSWQLAVAKDKKEQYQVLRKLLNRTDFDYVVNACDAGREGELIFKRVYDMSGSTLPVKRLWISSMEDQAIKDGFTHLRDGRDYKNLADASVCRAKADWLIGMNATRALTTTYGKKLIVGRVQSPTLSMLVERNEQINHFQKQKYFNVSLDMDGLIVEKQKIQFEDEAEKICEKCRGQSATVDKVISTEKKINPPRLYDLTTLQRDANRHYGLTAQQTLNCAQSLYEKKLATYPRTDSQYLTDDMKATAEKVAELVKKKYGFDNPFEDTPIPVNVSLVLNSKKVSDHHAIIPTLELEKQETAGLSRDEGRVLYLIALRLLEAVGNPHKYLETEVTTECMGELFAAKGKTVIEMGWKVLEEQLQRTAEATTDIQADLALKPVREGETCSNVDVKKTEHYTSPPKAFNEDTLLAAMESAGKKEFDQDAERKGLGTPATRASIIEKLVHSGYAKRKGKQITPTDDGMILSSVLPEYLRSVTMTAEWENRLLEMEKGKVPPEQFMEGINRLVGKVLDECRGLSDEERCRFREKKEAIGICPVCGAPVYESKNNFYCSSKECSFALWKENRYLKSMKKKIDIQSASQLLENGRCRMKKLYSVKKDKYFDADLLMKVKDGRAEFSLEFTNNKEGADENGKNK</sequence>
<comment type="similarity">
    <text evidence="2">Belongs to the type IA topoisomerase family.</text>
</comment>
<dbReference type="SMART" id="SM00493">
    <property type="entry name" value="TOPRIM"/>
    <property type="match status" value="1"/>
</dbReference>
<dbReference type="GO" id="GO:0006310">
    <property type="term" value="P:DNA recombination"/>
    <property type="evidence" value="ECO:0007669"/>
    <property type="project" value="TreeGrafter"/>
</dbReference>
<feature type="domain" description="Topo IA-type catalytic" evidence="12">
    <location>
        <begin position="151"/>
        <end position="579"/>
    </location>
</feature>
<keyword evidence="4" id="KW-0479">Metal-binding</keyword>
<dbReference type="PANTHER" id="PTHR11390">
    <property type="entry name" value="PROKARYOTIC DNA TOPOISOMERASE"/>
    <property type="match status" value="1"/>
</dbReference>
<evidence type="ECO:0000256" key="8">
    <source>
        <dbReference type="ARBA" id="ARBA00030003"/>
    </source>
</evidence>
<dbReference type="GO" id="GO:0046872">
    <property type="term" value="F:metal ion binding"/>
    <property type="evidence" value="ECO:0007669"/>
    <property type="project" value="UniProtKB-KW"/>
</dbReference>
<dbReference type="SUPFAM" id="SSF56712">
    <property type="entry name" value="Prokaryotic type I DNA topoisomerase"/>
    <property type="match status" value="1"/>
</dbReference>
<evidence type="ECO:0000256" key="9">
    <source>
        <dbReference type="ARBA" id="ARBA00031985"/>
    </source>
</evidence>
<dbReference type="GO" id="GO:0003917">
    <property type="term" value="F:DNA topoisomerase type I (single strand cut, ATP-independent) activity"/>
    <property type="evidence" value="ECO:0007669"/>
    <property type="project" value="UniProtKB-EC"/>
</dbReference>
<dbReference type="PRINTS" id="PR00417">
    <property type="entry name" value="PRTPISMRASEI"/>
</dbReference>
<reference evidence="13 14" key="1">
    <citation type="submission" date="2016-11" db="EMBL/GenBank/DDBJ databases">
        <authorList>
            <person name="Jaros S."/>
            <person name="Januszkiewicz K."/>
            <person name="Wedrychowicz H."/>
        </authorList>
    </citation>
    <scope>NUCLEOTIDE SEQUENCE [LARGE SCALE GENOMIC DNA]</scope>
    <source>
        <strain evidence="13 14">DSM 15480</strain>
    </source>
</reference>
<dbReference type="GO" id="GO:0043597">
    <property type="term" value="C:cytoplasmic replication fork"/>
    <property type="evidence" value="ECO:0007669"/>
    <property type="project" value="TreeGrafter"/>
</dbReference>
<evidence type="ECO:0000256" key="3">
    <source>
        <dbReference type="ARBA" id="ARBA00012891"/>
    </source>
</evidence>
<evidence type="ECO:0000256" key="10">
    <source>
        <dbReference type="ARBA" id="ARBA00032235"/>
    </source>
</evidence>
<dbReference type="AlphaFoldDB" id="A0A1M6QTJ0"/>
<dbReference type="Gene3D" id="1.10.460.10">
    <property type="entry name" value="Topoisomerase I, domain 2"/>
    <property type="match status" value="1"/>
</dbReference>
<dbReference type="PANTHER" id="PTHR11390:SF21">
    <property type="entry name" value="DNA TOPOISOMERASE 3-ALPHA"/>
    <property type="match status" value="1"/>
</dbReference>
<proteinExistence type="inferred from homology"/>
<evidence type="ECO:0000259" key="12">
    <source>
        <dbReference type="PROSITE" id="PS52039"/>
    </source>
</evidence>
<dbReference type="PROSITE" id="PS52039">
    <property type="entry name" value="TOPO_IA_2"/>
    <property type="match status" value="1"/>
</dbReference>
<dbReference type="STRING" id="1121950.SAMN02745243_02525"/>
<dbReference type="Gene3D" id="1.10.290.10">
    <property type="entry name" value="Topoisomerase I, domain 4"/>
    <property type="match status" value="1"/>
</dbReference>
<dbReference type="InterPro" id="IPR003602">
    <property type="entry name" value="Topo_IA_DNA-bd_dom"/>
</dbReference>
<dbReference type="CDD" id="cd03362">
    <property type="entry name" value="TOPRIM_TopoIA_TopoIII"/>
    <property type="match status" value="1"/>
</dbReference>
<dbReference type="Pfam" id="PF01751">
    <property type="entry name" value="Toprim"/>
    <property type="match status" value="1"/>
</dbReference>
<evidence type="ECO:0000256" key="11">
    <source>
        <dbReference type="ARBA" id="ARBA00032877"/>
    </source>
</evidence>
<name>A0A1M6QTJ0_9FIRM</name>
<evidence type="ECO:0000256" key="6">
    <source>
        <dbReference type="ARBA" id="ARBA00023125"/>
    </source>
</evidence>
<keyword evidence="14" id="KW-1185">Reference proteome</keyword>
<organism evidence="13 14">
    <name type="scientific">Hespellia stercorisuis DSM 15480</name>
    <dbReference type="NCBI Taxonomy" id="1121950"/>
    <lineage>
        <taxon>Bacteria</taxon>
        <taxon>Bacillati</taxon>
        <taxon>Bacillota</taxon>
        <taxon>Clostridia</taxon>
        <taxon>Lachnospirales</taxon>
        <taxon>Lachnospiraceae</taxon>
        <taxon>Hespellia</taxon>
    </lineage>
</organism>
<dbReference type="InterPro" id="IPR013824">
    <property type="entry name" value="Topo_IA_cen_sub1"/>
</dbReference>
<keyword evidence="6" id="KW-0238">DNA-binding</keyword>
<dbReference type="Gene3D" id="3.40.50.140">
    <property type="match status" value="1"/>
</dbReference>
<dbReference type="Gene3D" id="2.70.20.10">
    <property type="entry name" value="Topoisomerase I, domain 3"/>
    <property type="match status" value="1"/>
</dbReference>
<dbReference type="Proteomes" id="UP000184301">
    <property type="component" value="Unassembled WGS sequence"/>
</dbReference>
<dbReference type="InterPro" id="IPR003601">
    <property type="entry name" value="Topo_IA_2"/>
</dbReference>